<feature type="compositionally biased region" description="Low complexity" evidence="1">
    <location>
        <begin position="53"/>
        <end position="64"/>
    </location>
</feature>
<evidence type="ECO:0000313" key="2">
    <source>
        <dbReference type="EMBL" id="PPK74316.1"/>
    </source>
</evidence>
<dbReference type="Proteomes" id="UP000240010">
    <property type="component" value="Unassembled WGS sequence"/>
</dbReference>
<name>A0A2S6HA68_9GAMM</name>
<evidence type="ECO:0000313" key="3">
    <source>
        <dbReference type="Proteomes" id="UP000240010"/>
    </source>
</evidence>
<dbReference type="EMBL" id="PTIZ01000010">
    <property type="protein sequence ID" value="PPK74316.1"/>
    <property type="molecule type" value="Genomic_DNA"/>
</dbReference>
<feature type="region of interest" description="Disordered" evidence="1">
    <location>
        <begin position="1"/>
        <end position="78"/>
    </location>
</feature>
<accession>A0A2S6HA68</accession>
<reference evidence="2 3" key="1">
    <citation type="submission" date="2018-02" db="EMBL/GenBank/DDBJ databases">
        <title>Subsurface microbial communities from deep shales in Ohio and West Virginia, USA.</title>
        <authorList>
            <person name="Wrighton K."/>
        </authorList>
    </citation>
    <scope>NUCLEOTIDE SEQUENCE [LARGE SCALE GENOMIC DNA]</scope>
    <source>
        <strain evidence="2 3">OWC-DMM</strain>
    </source>
</reference>
<proteinExistence type="predicted"/>
<evidence type="ECO:0000256" key="1">
    <source>
        <dbReference type="SAM" id="MobiDB-lite"/>
    </source>
</evidence>
<protein>
    <submittedName>
        <fullName evidence="2">Uncharacterized protein</fullName>
    </submittedName>
</protein>
<sequence>MDASTIQTRSDTLINSASSQRTKSSENNEPAIETQSDNVRDDSLQVSKETVKLSDTSLKLSTSSPVKSSDQAAPIENKDQAQQALKQLIADFQSNPSQAQGAHNNIFDGAVKSLLG</sequence>
<gene>
    <name evidence="2" type="ORF">B0F87_110113</name>
</gene>
<dbReference type="RefSeq" id="WP_104429940.1">
    <property type="nucleotide sequence ID" value="NZ_PTIZ01000010.1"/>
</dbReference>
<dbReference type="AlphaFoldDB" id="A0A2S6HA68"/>
<organism evidence="2 3">
    <name type="scientific">Methylobacter tundripaludum</name>
    <dbReference type="NCBI Taxonomy" id="173365"/>
    <lineage>
        <taxon>Bacteria</taxon>
        <taxon>Pseudomonadati</taxon>
        <taxon>Pseudomonadota</taxon>
        <taxon>Gammaproteobacteria</taxon>
        <taxon>Methylococcales</taxon>
        <taxon>Methylococcaceae</taxon>
        <taxon>Methylobacter</taxon>
    </lineage>
</organism>
<feature type="compositionally biased region" description="Polar residues" evidence="1">
    <location>
        <begin position="1"/>
        <end position="37"/>
    </location>
</feature>
<comment type="caution">
    <text evidence="2">The sequence shown here is derived from an EMBL/GenBank/DDBJ whole genome shotgun (WGS) entry which is preliminary data.</text>
</comment>